<dbReference type="Proteomes" id="UP001576780">
    <property type="component" value="Unassembled WGS sequence"/>
</dbReference>
<evidence type="ECO:0000313" key="1">
    <source>
        <dbReference type="EMBL" id="MFB2833101.1"/>
    </source>
</evidence>
<accession>A0ABV4WEA6</accession>
<keyword evidence="2" id="KW-1185">Reference proteome</keyword>
<comment type="caution">
    <text evidence="1">The sequence shown here is derived from an EMBL/GenBank/DDBJ whole genome shotgun (WGS) entry which is preliminary data.</text>
</comment>
<evidence type="ECO:0000313" key="2">
    <source>
        <dbReference type="Proteomes" id="UP001576780"/>
    </source>
</evidence>
<reference evidence="1 2" key="1">
    <citation type="submission" date="2024-09" db="EMBL/GenBank/DDBJ databases">
        <title>Floridaenema gen nov. (Aerosakkonemataceae, Aerosakkonematales ord. nov., Cyanobacteria) from benthic tropical and subtropical fresh waters, with the description of four new species.</title>
        <authorList>
            <person name="Moretto J.A."/>
            <person name="Berthold D.E."/>
            <person name="Lefler F.W."/>
            <person name="Huang I.-S."/>
            <person name="Laughinghouse H. IV."/>
        </authorList>
    </citation>
    <scope>NUCLEOTIDE SEQUENCE [LARGE SCALE GENOMIC DNA]</scope>
    <source>
        <strain evidence="1 2">BLCC-F167</strain>
    </source>
</reference>
<organism evidence="1 2">
    <name type="scientific">Floridaenema evergladense BLCC-F167</name>
    <dbReference type="NCBI Taxonomy" id="3153639"/>
    <lineage>
        <taxon>Bacteria</taxon>
        <taxon>Bacillati</taxon>
        <taxon>Cyanobacteriota</taxon>
        <taxon>Cyanophyceae</taxon>
        <taxon>Oscillatoriophycideae</taxon>
        <taxon>Aerosakkonematales</taxon>
        <taxon>Aerosakkonemataceae</taxon>
        <taxon>Floridanema</taxon>
        <taxon>Floridanema evergladense</taxon>
    </lineage>
</organism>
<gene>
    <name evidence="1" type="ORF">ACE1CA_01055</name>
</gene>
<name>A0ABV4WEA6_9CYAN</name>
<sequence>MLSPRQGNLVEKTFGLGNREDEEKVLTFRLVDAYGLYDYMVAKVMEGSKNVQKSA</sequence>
<proteinExistence type="predicted"/>
<dbReference type="EMBL" id="JBHFNT010000015">
    <property type="protein sequence ID" value="MFB2833101.1"/>
    <property type="molecule type" value="Genomic_DNA"/>
</dbReference>
<protein>
    <submittedName>
        <fullName evidence="1">Uncharacterized protein</fullName>
    </submittedName>
</protein>
<dbReference type="RefSeq" id="WP_413275568.1">
    <property type="nucleotide sequence ID" value="NZ_JBHFNT010000015.1"/>
</dbReference>